<sequence>MAHNIPPCSEGTPELTPDNGSVSSSSSSPFYSFDNQLDFQWDAQIVEWDINNEPFVPRPLNLLSDHDELDDQDRPPSPVISLNEDAEDTPRRPLQEPLARRMNPRVTRSTGTIRPSSRSNRNILPARGYWDTPRLLGIPEVQDDNHHSEEEEDEEEEQDNPVVGQMPPHPRMQAMGASRRLTPIDAIPPLDLDSPLPHDVTPPSVSTQQVSESPAPIAWYRFASARRRHARGDENPRGLSHIRVGTARFVDIWRDIWRRVRGQRQSRRGREREGI</sequence>
<evidence type="ECO:0000256" key="1">
    <source>
        <dbReference type="SAM" id="MobiDB-lite"/>
    </source>
</evidence>
<proteinExistence type="predicted"/>
<feature type="region of interest" description="Disordered" evidence="1">
    <location>
        <begin position="1"/>
        <end position="29"/>
    </location>
</feature>
<feature type="compositionally biased region" description="Acidic residues" evidence="1">
    <location>
        <begin position="150"/>
        <end position="159"/>
    </location>
</feature>
<feature type="compositionally biased region" description="Polar residues" evidence="1">
    <location>
        <begin position="106"/>
        <end position="122"/>
    </location>
</feature>
<dbReference type="EMBL" id="CM003101">
    <property type="protein sequence ID" value="KUI68665.1"/>
    <property type="molecule type" value="Genomic_DNA"/>
</dbReference>
<feature type="compositionally biased region" description="Low complexity" evidence="1">
    <location>
        <begin position="185"/>
        <end position="199"/>
    </location>
</feature>
<feature type="region of interest" description="Disordered" evidence="1">
    <location>
        <begin position="139"/>
        <end position="173"/>
    </location>
</feature>
<feature type="region of interest" description="Disordered" evidence="1">
    <location>
        <begin position="185"/>
        <end position="212"/>
    </location>
</feature>
<dbReference type="Proteomes" id="UP000078559">
    <property type="component" value="Chromosome 4"/>
</dbReference>
<keyword evidence="3" id="KW-1185">Reference proteome</keyword>
<protein>
    <submittedName>
        <fullName evidence="2">Uncharacterized protein</fullName>
    </submittedName>
</protein>
<organism evidence="2 3">
    <name type="scientific">Cytospora mali</name>
    <name type="common">Apple Valsa canker fungus</name>
    <name type="synonym">Valsa mali</name>
    <dbReference type="NCBI Taxonomy" id="578113"/>
    <lineage>
        <taxon>Eukaryota</taxon>
        <taxon>Fungi</taxon>
        <taxon>Dikarya</taxon>
        <taxon>Ascomycota</taxon>
        <taxon>Pezizomycotina</taxon>
        <taxon>Sordariomycetes</taxon>
        <taxon>Sordariomycetidae</taxon>
        <taxon>Diaporthales</taxon>
        <taxon>Cytosporaceae</taxon>
        <taxon>Cytospora</taxon>
    </lineage>
</organism>
<feature type="region of interest" description="Disordered" evidence="1">
    <location>
        <begin position="56"/>
        <end position="126"/>
    </location>
</feature>
<accession>A0A194VXY1</accession>
<gene>
    <name evidence="2" type="ORF">VM1G_03654</name>
</gene>
<name>A0A194VXY1_CYTMA</name>
<reference evidence="2" key="1">
    <citation type="submission" date="2014-12" db="EMBL/GenBank/DDBJ databases">
        <title>Genome Sequence of Valsa Canker Pathogens Uncovers a Specific Adaption of Colonization on Woody Bark.</title>
        <authorList>
            <person name="Yin Z."/>
            <person name="Liu H."/>
            <person name="Gao X."/>
            <person name="Li Z."/>
            <person name="Song N."/>
            <person name="Ke X."/>
            <person name="Dai Q."/>
            <person name="Wu Y."/>
            <person name="Sun Y."/>
            <person name="Xu J.-R."/>
            <person name="Kang Z.K."/>
            <person name="Wang L."/>
            <person name="Huang L."/>
        </authorList>
    </citation>
    <scope>NUCLEOTIDE SEQUENCE [LARGE SCALE GENOMIC DNA]</scope>
    <source>
        <strain evidence="2">03-8</strain>
    </source>
</reference>
<feature type="compositionally biased region" description="Polar residues" evidence="1">
    <location>
        <begin position="203"/>
        <end position="212"/>
    </location>
</feature>
<evidence type="ECO:0000313" key="3">
    <source>
        <dbReference type="Proteomes" id="UP000078559"/>
    </source>
</evidence>
<evidence type="ECO:0000313" key="2">
    <source>
        <dbReference type="EMBL" id="KUI68665.1"/>
    </source>
</evidence>
<dbReference type="AlphaFoldDB" id="A0A194VXY1"/>